<evidence type="ECO:0000313" key="2">
    <source>
        <dbReference type="EMBL" id="SFJ49304.1"/>
    </source>
</evidence>
<protein>
    <submittedName>
        <fullName evidence="2">Lipase (Class 3)</fullName>
    </submittedName>
</protein>
<dbReference type="GO" id="GO:0006629">
    <property type="term" value="P:lipid metabolic process"/>
    <property type="evidence" value="ECO:0007669"/>
    <property type="project" value="InterPro"/>
</dbReference>
<dbReference type="Pfam" id="PF01764">
    <property type="entry name" value="Lipase_3"/>
    <property type="match status" value="1"/>
</dbReference>
<dbReference type="Proteomes" id="UP000198635">
    <property type="component" value="Unassembled WGS sequence"/>
</dbReference>
<dbReference type="EMBL" id="FORX01000003">
    <property type="protein sequence ID" value="SFJ49304.1"/>
    <property type="molecule type" value="Genomic_DNA"/>
</dbReference>
<dbReference type="RefSeq" id="WP_143075546.1">
    <property type="nucleotide sequence ID" value="NZ_FORX01000003.1"/>
</dbReference>
<evidence type="ECO:0000313" key="3">
    <source>
        <dbReference type="Proteomes" id="UP000198635"/>
    </source>
</evidence>
<dbReference type="InterPro" id="IPR002921">
    <property type="entry name" value="Fungal_lipase-type"/>
</dbReference>
<feature type="domain" description="Fungal lipase-type" evidence="1">
    <location>
        <begin position="315"/>
        <end position="452"/>
    </location>
</feature>
<dbReference type="InterPro" id="IPR029058">
    <property type="entry name" value="AB_hydrolase_fold"/>
</dbReference>
<dbReference type="InterPro" id="IPR051218">
    <property type="entry name" value="Sec_MonoDiacylglyc_Lipase"/>
</dbReference>
<dbReference type="PANTHER" id="PTHR45856">
    <property type="entry name" value="ALPHA/BETA-HYDROLASES SUPERFAMILY PROTEIN"/>
    <property type="match status" value="1"/>
</dbReference>
<name>A0A1I3RRV1_9BACT</name>
<keyword evidence="3" id="KW-1185">Reference proteome</keyword>
<dbReference type="CDD" id="cd00519">
    <property type="entry name" value="Lipase_3"/>
    <property type="match status" value="1"/>
</dbReference>
<reference evidence="3" key="1">
    <citation type="submission" date="2016-10" db="EMBL/GenBank/DDBJ databases">
        <authorList>
            <person name="Varghese N."/>
            <person name="Submissions S."/>
        </authorList>
    </citation>
    <scope>NUCLEOTIDE SEQUENCE [LARGE SCALE GENOMIC DNA]</scope>
    <source>
        <strain evidence="3">DSM 5918</strain>
    </source>
</reference>
<feature type="non-terminal residue" evidence="2">
    <location>
        <position position="1"/>
    </location>
</feature>
<gene>
    <name evidence="2" type="ORF">SAMN04488082_103294</name>
</gene>
<dbReference type="Gene3D" id="3.40.50.1820">
    <property type="entry name" value="alpha/beta hydrolase"/>
    <property type="match status" value="1"/>
</dbReference>
<dbReference type="SUPFAM" id="SSF53474">
    <property type="entry name" value="alpha/beta-Hydrolases"/>
    <property type="match status" value="1"/>
</dbReference>
<dbReference type="OrthoDB" id="5522031at2"/>
<organism evidence="2 3">
    <name type="scientific">Desulfomicrobium apsheronum</name>
    <dbReference type="NCBI Taxonomy" id="52560"/>
    <lineage>
        <taxon>Bacteria</taxon>
        <taxon>Pseudomonadati</taxon>
        <taxon>Thermodesulfobacteriota</taxon>
        <taxon>Desulfovibrionia</taxon>
        <taxon>Desulfovibrionales</taxon>
        <taxon>Desulfomicrobiaceae</taxon>
        <taxon>Desulfomicrobium</taxon>
    </lineage>
</organism>
<dbReference type="PANTHER" id="PTHR45856:SF24">
    <property type="entry name" value="FUNGAL LIPASE-LIKE DOMAIN-CONTAINING PROTEIN"/>
    <property type="match status" value="1"/>
</dbReference>
<evidence type="ECO:0000259" key="1">
    <source>
        <dbReference type="Pfam" id="PF01764"/>
    </source>
</evidence>
<proteinExistence type="predicted"/>
<dbReference type="AlphaFoldDB" id="A0A1I3RRV1"/>
<accession>A0A1I3RRV1</accession>
<sequence>PIRCFKRRCLRLKIVDFENTPITDLVHPETGEEVGDLRIMAYDAAGLPLGEYIYAKGSPVLDLCRMDRGWAYLEFEPHPRDRPRGYPGDEEWDQLTLAADIIAHKALKASAANGLRPNQHALPEELRSGWNYHRVSHGTLNLPQRVERIEDRMEETRPKQRCAMRFLLTEQERLCTECRNLQTSYLLELAPLFCWIPALVTSRVGAADDWDSITANNLAAFSALAYADPDTRSKSGLPDGERAPYDRTVLHTLDNLRTQRVRPHRVNADWMDMVLHEMPYSWHYHDMQFMGPKLRSKNPTDSQAFMVTNRDTILVVVRGTEGLISRDLIQDGKFFKQPCPEALASVGSGHHGFLQAFEYIWPAVKNYCEGKGEGLDGGHKRIFVTGHSLGGAVATLLACAIYLKFEDNPVTLYSYASPRVGDIEFARHWNHLVPHLRHVYRNDIIPAVPPADFGYRHFGHLRQMSLAKFESKTSPWIGDYGLHQVESAIERKRRYTGDNAPWGPAEMSGYETTENGFSEIFEKEIRRTFKTLNGLTDLAGVCFHFMASNYVPFLQQELRQRYDYARSGRPLLSSHIPADRLDRNDDFNQELLAYMRPVTLAELLDRHVSDLVPRQALEKEIGRFCRVTVRLSEMVRQAKEVETRENEARRARQIETSLEVSSVMEMKEGLPPRSLQAAREAEALGAQGVAEDFMRQCVAQENSAFA</sequence>